<gene>
    <name evidence="2" type="ORF">ROLI_046680</name>
</gene>
<dbReference type="EMBL" id="CP143425">
    <property type="protein sequence ID" value="WVX51566.1"/>
    <property type="molecule type" value="Genomic_DNA"/>
</dbReference>
<proteinExistence type="predicted"/>
<organism evidence="2 3">
    <name type="scientific">Roseobacter fucihabitans</name>
    <dbReference type="NCBI Taxonomy" id="1537242"/>
    <lineage>
        <taxon>Bacteria</taxon>
        <taxon>Pseudomonadati</taxon>
        <taxon>Pseudomonadota</taxon>
        <taxon>Alphaproteobacteria</taxon>
        <taxon>Rhodobacterales</taxon>
        <taxon>Roseobacteraceae</taxon>
        <taxon>Roseobacter</taxon>
    </lineage>
</organism>
<dbReference type="RefSeq" id="WP_187430133.1">
    <property type="nucleotide sequence ID" value="NZ_CP143425.1"/>
</dbReference>
<geneLocation type="plasmid" evidence="2 3">
    <name>pROLI83</name>
</geneLocation>
<evidence type="ECO:0000313" key="3">
    <source>
        <dbReference type="Proteomes" id="UP001318682"/>
    </source>
</evidence>
<sequence length="133" mass="15291">MKKRAYILAAAIATSPAITSAQGLVPTIESEFDFCQDRPVEPEWMSELPSREKYKRLVIQTIYRAQGLERVVEAQECSCETRFPPWDAAVQHFNDNFLGGDRNALREAEEEHLDRFNELRSTAREICEAEGLW</sequence>
<keyword evidence="1" id="KW-0732">Signal</keyword>
<feature type="signal peptide" evidence="1">
    <location>
        <begin position="1"/>
        <end position="21"/>
    </location>
</feature>
<keyword evidence="2" id="KW-0614">Plasmid</keyword>
<dbReference type="Proteomes" id="UP001318682">
    <property type="component" value="Plasmid pROLI83"/>
</dbReference>
<evidence type="ECO:0000256" key="1">
    <source>
        <dbReference type="SAM" id="SignalP"/>
    </source>
</evidence>
<name>A0ABZ2C209_9RHOB</name>
<reference evidence="2 3" key="1">
    <citation type="submission" date="2015-07" db="EMBL/GenBank/DDBJ databases">
        <authorList>
            <person name="Voget S."/>
            <person name="Dogs M."/>
            <person name="Brinkhoff T.H."/>
            <person name="Daniel R."/>
        </authorList>
    </citation>
    <scope>NUCLEOTIDE SEQUENCE [LARGE SCALE GENOMIC DNA]</scope>
    <source>
        <strain evidence="2 3">B14</strain>
        <plasmid evidence="2 3">pROLI83</plasmid>
    </source>
</reference>
<accession>A0ABZ2C209</accession>
<keyword evidence="3" id="KW-1185">Reference proteome</keyword>
<reference evidence="2 3" key="2">
    <citation type="submission" date="2024-01" db="EMBL/GenBank/DDBJ databases">
        <title>Roseobacter fucihabitans sp. nov., isolated from the brown alga Fucus spiralis.</title>
        <authorList>
            <person name="Hahnke S."/>
            <person name="Berger M."/>
            <person name="Schlingloff A."/>
            <person name="Athale I."/>
            <person name="Neumann-Schaal M."/>
            <person name="Adenaya A."/>
            <person name="Poehlein A."/>
            <person name="Daniel R."/>
            <person name="Pertersen J."/>
            <person name="Brinkhoff T."/>
        </authorList>
    </citation>
    <scope>NUCLEOTIDE SEQUENCE [LARGE SCALE GENOMIC DNA]</scope>
    <source>
        <strain evidence="2 3">B14</strain>
        <plasmid evidence="2 3">pROLI83</plasmid>
    </source>
</reference>
<feature type="chain" id="PRO_5046999882" evidence="1">
    <location>
        <begin position="22"/>
        <end position="133"/>
    </location>
</feature>
<evidence type="ECO:0000313" key="2">
    <source>
        <dbReference type="EMBL" id="WVX51566.1"/>
    </source>
</evidence>
<protein>
    <submittedName>
        <fullName evidence="2">Uncharacterized protein</fullName>
    </submittedName>
</protein>